<keyword evidence="5" id="KW-0998">Cell outer membrane</keyword>
<sequence length="504" mass="56242">MTLKKINSTLDIGDIVKNLIKEQITKVFLIVVSVMMFSGCDSILNEEPETFLSQSAVFSDRAGAESATKGIYNSLRDFSYYDRWFTAMVEMHADYVNGRGSQAPVGQYQLNAQNIGRIGSMYGAIYESINRANGVITGVPEIDMDPNFKNQLLGEARFLRALGYYNLVRLFGGVPLRTEPTEGANVDLPRASEDEVYSLVIEDLEFAENNLPASYDQSNQGRATRWAAKTLLADVYLTLERWNDSASKAKEIIDSGEFSLVEVSSSEDFHDLMFGPSVTTHSGEIFSIQYTVDIPAGWLGWMHKPAAGYSSGGVFAWWGELQSFIGQGEWATEDSPDLRRNAFLYSGDETQYLDPTINMLFSKFRGSPGDQGVDMPIMRYAEVLFIYAESISQANNGPNSEAYEAVNMIRRRAYGVDLNSSNPDVDLPMGLSAQAFRDAVILERGKEFIMERKRWFDLLRTDTALEIIQGFGKPIAEKNLKWPIPAEEIENNGALSPSDQNPGW</sequence>
<keyword evidence="3" id="KW-0732">Signal</keyword>
<evidence type="ECO:0000259" key="7">
    <source>
        <dbReference type="Pfam" id="PF14322"/>
    </source>
</evidence>
<evidence type="ECO:0000256" key="2">
    <source>
        <dbReference type="ARBA" id="ARBA00006275"/>
    </source>
</evidence>
<comment type="similarity">
    <text evidence="2">Belongs to the SusD family.</text>
</comment>
<dbReference type="InterPro" id="IPR033985">
    <property type="entry name" value="SusD-like_N"/>
</dbReference>
<keyword evidence="4" id="KW-0472">Membrane</keyword>
<keyword evidence="9" id="KW-1185">Reference proteome</keyword>
<dbReference type="Gene3D" id="1.25.40.390">
    <property type="match status" value="1"/>
</dbReference>
<dbReference type="EMBL" id="JAKLWS010000050">
    <property type="protein sequence ID" value="MCG2590932.1"/>
    <property type="molecule type" value="Genomic_DNA"/>
</dbReference>
<evidence type="ECO:0000256" key="5">
    <source>
        <dbReference type="ARBA" id="ARBA00023237"/>
    </source>
</evidence>
<reference evidence="8" key="2">
    <citation type="submission" date="2024-05" db="EMBL/GenBank/DDBJ databases">
        <title>Rhodohalobacter halophilus gen. nov., sp. nov., a moderately halophilic member of the family Balneolaceae.</title>
        <authorList>
            <person name="Xia J."/>
        </authorList>
    </citation>
    <scope>NUCLEOTIDE SEQUENCE</scope>
    <source>
        <strain evidence="8">WB101</strain>
    </source>
</reference>
<evidence type="ECO:0000256" key="3">
    <source>
        <dbReference type="ARBA" id="ARBA00022729"/>
    </source>
</evidence>
<protein>
    <submittedName>
        <fullName evidence="8">RagB/SusD family nutrient uptake outer membrane protein</fullName>
    </submittedName>
</protein>
<reference evidence="8" key="1">
    <citation type="submission" date="2022-01" db="EMBL/GenBank/DDBJ databases">
        <authorList>
            <person name="Wang Y."/>
        </authorList>
    </citation>
    <scope>NUCLEOTIDE SEQUENCE</scope>
    <source>
        <strain evidence="8">WB101</strain>
    </source>
</reference>
<dbReference type="CDD" id="cd08977">
    <property type="entry name" value="SusD"/>
    <property type="match status" value="1"/>
</dbReference>
<dbReference type="Pfam" id="PF14322">
    <property type="entry name" value="SusD-like_3"/>
    <property type="match status" value="1"/>
</dbReference>
<evidence type="ECO:0000256" key="4">
    <source>
        <dbReference type="ARBA" id="ARBA00023136"/>
    </source>
</evidence>
<comment type="caution">
    <text evidence="8">The sequence shown here is derived from an EMBL/GenBank/DDBJ whole genome shotgun (WGS) entry which is preliminary data.</text>
</comment>
<dbReference type="Pfam" id="PF07980">
    <property type="entry name" value="SusD_RagB"/>
    <property type="match status" value="1"/>
</dbReference>
<evidence type="ECO:0000256" key="1">
    <source>
        <dbReference type="ARBA" id="ARBA00004442"/>
    </source>
</evidence>
<dbReference type="InterPro" id="IPR012944">
    <property type="entry name" value="SusD_RagB_dom"/>
</dbReference>
<feature type="domain" description="SusD-like N-terminal" evidence="7">
    <location>
        <begin position="111"/>
        <end position="237"/>
    </location>
</feature>
<dbReference type="Proteomes" id="UP001165366">
    <property type="component" value="Unassembled WGS sequence"/>
</dbReference>
<evidence type="ECO:0000313" key="9">
    <source>
        <dbReference type="Proteomes" id="UP001165366"/>
    </source>
</evidence>
<feature type="domain" description="RagB/SusD" evidence="6">
    <location>
        <begin position="369"/>
        <end position="504"/>
    </location>
</feature>
<dbReference type="SUPFAM" id="SSF48452">
    <property type="entry name" value="TPR-like"/>
    <property type="match status" value="1"/>
</dbReference>
<proteinExistence type="inferred from homology"/>
<name>A0ABS9KJG3_9BACT</name>
<dbReference type="InterPro" id="IPR011990">
    <property type="entry name" value="TPR-like_helical_dom_sf"/>
</dbReference>
<gene>
    <name evidence="8" type="ORF">L6773_20345</name>
</gene>
<evidence type="ECO:0000259" key="6">
    <source>
        <dbReference type="Pfam" id="PF07980"/>
    </source>
</evidence>
<evidence type="ECO:0000313" key="8">
    <source>
        <dbReference type="EMBL" id="MCG2590932.1"/>
    </source>
</evidence>
<dbReference type="RefSeq" id="WP_237856451.1">
    <property type="nucleotide sequence ID" value="NZ_JAKLWS010000050.1"/>
</dbReference>
<organism evidence="8 9">
    <name type="scientific">Rhodohalobacter sulfatireducens</name>
    <dbReference type="NCBI Taxonomy" id="2911366"/>
    <lineage>
        <taxon>Bacteria</taxon>
        <taxon>Pseudomonadati</taxon>
        <taxon>Balneolota</taxon>
        <taxon>Balneolia</taxon>
        <taxon>Balneolales</taxon>
        <taxon>Balneolaceae</taxon>
        <taxon>Rhodohalobacter</taxon>
    </lineage>
</organism>
<comment type="subcellular location">
    <subcellularLocation>
        <location evidence="1">Cell outer membrane</location>
    </subcellularLocation>
</comment>
<accession>A0ABS9KJG3</accession>